<organism evidence="2 3">
    <name type="scientific">Microthyrium microscopicum</name>
    <dbReference type="NCBI Taxonomy" id="703497"/>
    <lineage>
        <taxon>Eukaryota</taxon>
        <taxon>Fungi</taxon>
        <taxon>Dikarya</taxon>
        <taxon>Ascomycota</taxon>
        <taxon>Pezizomycotina</taxon>
        <taxon>Dothideomycetes</taxon>
        <taxon>Dothideomycetes incertae sedis</taxon>
        <taxon>Microthyriales</taxon>
        <taxon>Microthyriaceae</taxon>
        <taxon>Microthyrium</taxon>
    </lineage>
</organism>
<evidence type="ECO:0000313" key="3">
    <source>
        <dbReference type="Proteomes" id="UP000799302"/>
    </source>
</evidence>
<protein>
    <submittedName>
        <fullName evidence="2">Uncharacterized protein</fullName>
    </submittedName>
</protein>
<keyword evidence="3" id="KW-1185">Reference proteome</keyword>
<sequence>MPPVAGVSPVFPFPPMRAARSGRIPASPKTVARSGTPPAPGASDFPFAPKSDERSGN</sequence>
<name>A0A6A6U393_9PEZI</name>
<gene>
    <name evidence="2" type="ORF">BT63DRAFT_427163</name>
</gene>
<feature type="region of interest" description="Disordered" evidence="1">
    <location>
        <begin position="1"/>
        <end position="57"/>
    </location>
</feature>
<evidence type="ECO:0000313" key="2">
    <source>
        <dbReference type="EMBL" id="KAF2666735.1"/>
    </source>
</evidence>
<dbReference type="AlphaFoldDB" id="A0A6A6U393"/>
<accession>A0A6A6U393</accession>
<reference evidence="2" key="1">
    <citation type="journal article" date="2020" name="Stud. Mycol.">
        <title>101 Dothideomycetes genomes: a test case for predicting lifestyles and emergence of pathogens.</title>
        <authorList>
            <person name="Haridas S."/>
            <person name="Albert R."/>
            <person name="Binder M."/>
            <person name="Bloem J."/>
            <person name="Labutti K."/>
            <person name="Salamov A."/>
            <person name="Andreopoulos B."/>
            <person name="Baker S."/>
            <person name="Barry K."/>
            <person name="Bills G."/>
            <person name="Bluhm B."/>
            <person name="Cannon C."/>
            <person name="Castanera R."/>
            <person name="Culley D."/>
            <person name="Daum C."/>
            <person name="Ezra D."/>
            <person name="Gonzalez J."/>
            <person name="Henrissat B."/>
            <person name="Kuo A."/>
            <person name="Liang C."/>
            <person name="Lipzen A."/>
            <person name="Lutzoni F."/>
            <person name="Magnuson J."/>
            <person name="Mondo S."/>
            <person name="Nolan M."/>
            <person name="Ohm R."/>
            <person name="Pangilinan J."/>
            <person name="Park H.-J."/>
            <person name="Ramirez L."/>
            <person name="Alfaro M."/>
            <person name="Sun H."/>
            <person name="Tritt A."/>
            <person name="Yoshinaga Y."/>
            <person name="Zwiers L.-H."/>
            <person name="Turgeon B."/>
            <person name="Goodwin S."/>
            <person name="Spatafora J."/>
            <person name="Crous P."/>
            <person name="Grigoriev I."/>
        </authorList>
    </citation>
    <scope>NUCLEOTIDE SEQUENCE</scope>
    <source>
        <strain evidence="2">CBS 115976</strain>
    </source>
</reference>
<dbReference type="EMBL" id="MU004238">
    <property type="protein sequence ID" value="KAF2666735.1"/>
    <property type="molecule type" value="Genomic_DNA"/>
</dbReference>
<dbReference type="Proteomes" id="UP000799302">
    <property type="component" value="Unassembled WGS sequence"/>
</dbReference>
<proteinExistence type="predicted"/>
<evidence type="ECO:0000256" key="1">
    <source>
        <dbReference type="SAM" id="MobiDB-lite"/>
    </source>
</evidence>